<dbReference type="Proteomes" id="UP000247727">
    <property type="component" value="Unassembled WGS sequence"/>
</dbReference>
<dbReference type="Pfam" id="PF02639">
    <property type="entry name" value="DUF188"/>
    <property type="match status" value="1"/>
</dbReference>
<proteinExistence type="inferred from homology"/>
<name>A0A318TS77_9RHOB</name>
<comment type="caution">
    <text evidence="3">The sequence shown here is derived from an EMBL/GenBank/DDBJ whole genome shotgun (WGS) entry which is preliminary data.</text>
</comment>
<reference evidence="3 4" key="1">
    <citation type="submission" date="2018-06" db="EMBL/GenBank/DDBJ databases">
        <title>Genomic Encyclopedia of Type Strains, Phase III (KMG-III): the genomes of soil and plant-associated and newly described type strains.</title>
        <authorList>
            <person name="Whitman W."/>
        </authorList>
    </citation>
    <scope>NUCLEOTIDE SEQUENCE [LARGE SCALE GENOMIC DNA]</scope>
    <source>
        <strain evidence="3 4">JA737</strain>
    </source>
</reference>
<keyword evidence="4" id="KW-1185">Reference proteome</keyword>
<dbReference type="OrthoDB" id="9798918at2"/>
<dbReference type="RefSeq" id="WP_110806857.1">
    <property type="nucleotide sequence ID" value="NZ_QJTK01000017.1"/>
</dbReference>
<dbReference type="InterPro" id="IPR003791">
    <property type="entry name" value="UPF0178"/>
</dbReference>
<dbReference type="NCBIfam" id="NF001095">
    <property type="entry name" value="PRK00124.1"/>
    <property type="match status" value="1"/>
</dbReference>
<dbReference type="AlphaFoldDB" id="A0A318TS77"/>
<dbReference type="PANTHER" id="PTHR35146:SF1">
    <property type="entry name" value="UPF0178 PROTEIN YAII"/>
    <property type="match status" value="1"/>
</dbReference>
<comment type="similarity">
    <text evidence="1 2">Belongs to the UPF0178 family.</text>
</comment>
<evidence type="ECO:0000256" key="1">
    <source>
        <dbReference type="ARBA" id="ARBA00008522"/>
    </source>
</evidence>
<dbReference type="PANTHER" id="PTHR35146">
    <property type="entry name" value="UPF0178 PROTEIN YAII"/>
    <property type="match status" value="1"/>
</dbReference>
<evidence type="ECO:0000313" key="3">
    <source>
        <dbReference type="EMBL" id="PYF07474.1"/>
    </source>
</evidence>
<dbReference type="HAMAP" id="MF_00489">
    <property type="entry name" value="UPF0178"/>
    <property type="match status" value="1"/>
</dbReference>
<evidence type="ECO:0000313" key="4">
    <source>
        <dbReference type="Proteomes" id="UP000247727"/>
    </source>
</evidence>
<accession>A0A318TS77</accession>
<evidence type="ECO:0000256" key="2">
    <source>
        <dbReference type="HAMAP-Rule" id="MF_00489"/>
    </source>
</evidence>
<organism evidence="3 4">
    <name type="scientific">Rhodobacter viridis</name>
    <dbReference type="NCBI Taxonomy" id="1054202"/>
    <lineage>
        <taxon>Bacteria</taxon>
        <taxon>Pseudomonadati</taxon>
        <taxon>Pseudomonadota</taxon>
        <taxon>Alphaproteobacteria</taxon>
        <taxon>Rhodobacterales</taxon>
        <taxon>Rhodobacter group</taxon>
        <taxon>Rhodobacter</taxon>
    </lineage>
</organism>
<dbReference type="EMBL" id="QJTK01000017">
    <property type="protein sequence ID" value="PYF07474.1"/>
    <property type="molecule type" value="Genomic_DNA"/>
</dbReference>
<gene>
    <name evidence="3" type="ORF">C8J30_11725</name>
</gene>
<protein>
    <recommendedName>
        <fullName evidence="2">UPF0178 protein C8J30_11725</fullName>
    </recommendedName>
</protein>
<sequence>MTIYVDADACPVKAEVERVGTRHRHPMVIVSNGGIRPSVNPLIETVIVAAGPDEADKWIAERAGPSDVVITADIPLAAKCVAAGAQVLKHNGEPLTADNIGNVLATRDLMADLRAADPFLQGRGGGFTKADRSRFLDALERALRRIKG</sequence>